<name>A0A7X3FHI3_9BACL</name>
<dbReference type="Pfam" id="PF01522">
    <property type="entry name" value="Polysacc_deac_1"/>
    <property type="match status" value="1"/>
</dbReference>
<gene>
    <name evidence="3" type="ORF">EDM21_09385</name>
</gene>
<dbReference type="InterPro" id="IPR012854">
    <property type="entry name" value="Cu_amine_oxidase-like_N"/>
</dbReference>
<evidence type="ECO:0000313" key="4">
    <source>
        <dbReference type="Proteomes" id="UP000490800"/>
    </source>
</evidence>
<sequence>MLTRSPVVRFTRFVLLVLLLSALHPFLQLEPAVHAASRDDHSSSETYGELKSGRITRADQPYKTADTPTVYLTFDDGPSRYTPQVLEILRKEGISATFFVVGEQVQAHPELAGQLVREGHAIGNHSFDHTYKNLYKDFNEFWEQVQQTDQAIERAAGIRTRLFRAPGGTAQNFDAFYFYYMNQAGFTVFDWDVDSNDSKRTGVPEAEIIRSIKKAPLKKELNLLFHDGIGHEETVKALPEIIRYFKSKGYAFAKLDEQVKPAQFPVRTAERWDRTIPEEEEFISNVEAVQAWANPDTPGDRGVPGTAYEQGAGKSEGEAGGVRIATAGEHSLPLLLNVNRQVRRLASDQVLYPEQRLEVPLRVLAEEMGAKVVWSPGTRTASVSYGYTRLDYSLSTFTLTVNRWGRQVEVYSLPDTHLIEGTLYVPLLQTAEVLGVAVEEHRSDAAGHYITLSTKGFYFLLF</sequence>
<comment type="caution">
    <text evidence="3">The sequence shown here is derived from an EMBL/GenBank/DDBJ whole genome shotgun (WGS) entry which is preliminary data.</text>
</comment>
<keyword evidence="4" id="KW-1185">Reference proteome</keyword>
<dbReference type="InterPro" id="IPR050248">
    <property type="entry name" value="Polysacc_deacetylase_ArnD"/>
</dbReference>
<dbReference type="EMBL" id="RHLK01000004">
    <property type="protein sequence ID" value="MVO99740.1"/>
    <property type="molecule type" value="Genomic_DNA"/>
</dbReference>
<dbReference type="SUPFAM" id="SSF55383">
    <property type="entry name" value="Copper amine oxidase, domain N"/>
    <property type="match status" value="1"/>
</dbReference>
<accession>A0A7X3FHI3</accession>
<dbReference type="SUPFAM" id="SSF88713">
    <property type="entry name" value="Glycoside hydrolase/deacetylase"/>
    <property type="match status" value="1"/>
</dbReference>
<dbReference type="AlphaFoldDB" id="A0A7X3FHI3"/>
<dbReference type="InterPro" id="IPR036582">
    <property type="entry name" value="Mao_N_sf"/>
</dbReference>
<dbReference type="Gene3D" id="3.20.20.370">
    <property type="entry name" value="Glycoside hydrolase/deacetylase"/>
    <property type="match status" value="1"/>
</dbReference>
<dbReference type="RefSeq" id="WP_157334988.1">
    <property type="nucleotide sequence ID" value="NZ_RHLK01000004.1"/>
</dbReference>
<dbReference type="GO" id="GO:0005975">
    <property type="term" value="P:carbohydrate metabolic process"/>
    <property type="evidence" value="ECO:0007669"/>
    <property type="project" value="InterPro"/>
</dbReference>
<protein>
    <submittedName>
        <fullName evidence="3">Polysaccharide deacetylase family protein</fullName>
    </submittedName>
</protein>
<dbReference type="InterPro" id="IPR011330">
    <property type="entry name" value="Glyco_hydro/deAcase_b/a-brl"/>
</dbReference>
<dbReference type="OrthoDB" id="258610at2"/>
<proteinExistence type="predicted"/>
<dbReference type="Pfam" id="PF07833">
    <property type="entry name" value="Cu_amine_oxidN1"/>
    <property type="match status" value="1"/>
</dbReference>
<dbReference type="GO" id="GO:0016810">
    <property type="term" value="F:hydrolase activity, acting on carbon-nitrogen (but not peptide) bonds"/>
    <property type="evidence" value="ECO:0007669"/>
    <property type="project" value="InterPro"/>
</dbReference>
<feature type="domain" description="NodB homology" evidence="2">
    <location>
        <begin position="68"/>
        <end position="253"/>
    </location>
</feature>
<evidence type="ECO:0000259" key="2">
    <source>
        <dbReference type="PROSITE" id="PS51677"/>
    </source>
</evidence>
<dbReference type="CDD" id="cd10944">
    <property type="entry name" value="CE4_SmPgdA_like"/>
    <property type="match status" value="1"/>
</dbReference>
<organism evidence="3 4">
    <name type="scientific">Paenibacillus lutrae</name>
    <dbReference type="NCBI Taxonomy" id="2078573"/>
    <lineage>
        <taxon>Bacteria</taxon>
        <taxon>Bacillati</taxon>
        <taxon>Bacillota</taxon>
        <taxon>Bacilli</taxon>
        <taxon>Bacillales</taxon>
        <taxon>Paenibacillaceae</taxon>
        <taxon>Paenibacillus</taxon>
    </lineage>
</organism>
<dbReference type="Gene3D" id="3.30.457.10">
    <property type="entry name" value="Copper amine oxidase-like, N-terminal domain"/>
    <property type="match status" value="1"/>
</dbReference>
<dbReference type="Proteomes" id="UP000490800">
    <property type="component" value="Unassembled WGS sequence"/>
</dbReference>
<dbReference type="InterPro" id="IPR002509">
    <property type="entry name" value="NODB_dom"/>
</dbReference>
<reference evidence="3 4" key="1">
    <citation type="journal article" date="2019" name="Microorganisms">
        <title>Paenibacillus lutrae sp. nov., A Chitinolytic Species Isolated from A River Otter in Castril Natural Park, Granada, Spain.</title>
        <authorList>
            <person name="Rodriguez M."/>
            <person name="Reina J.C."/>
            <person name="Bejar V."/>
            <person name="Llamas I."/>
        </authorList>
    </citation>
    <scope>NUCLEOTIDE SEQUENCE [LARGE SCALE GENOMIC DNA]</scope>
    <source>
        <strain evidence="3 4">N10</strain>
    </source>
</reference>
<evidence type="ECO:0000256" key="1">
    <source>
        <dbReference type="SAM" id="MobiDB-lite"/>
    </source>
</evidence>
<dbReference type="PANTHER" id="PTHR10587">
    <property type="entry name" value="GLYCOSYL TRANSFERASE-RELATED"/>
    <property type="match status" value="1"/>
</dbReference>
<dbReference type="PROSITE" id="PS51677">
    <property type="entry name" value="NODB"/>
    <property type="match status" value="1"/>
</dbReference>
<feature type="region of interest" description="Disordered" evidence="1">
    <location>
        <begin position="34"/>
        <end position="59"/>
    </location>
</feature>
<evidence type="ECO:0000313" key="3">
    <source>
        <dbReference type="EMBL" id="MVO99740.1"/>
    </source>
</evidence>